<gene>
    <name evidence="2" type="ORF">ENT77_03030</name>
</gene>
<dbReference type="InterPro" id="IPR011701">
    <property type="entry name" value="MFS"/>
</dbReference>
<keyword evidence="1" id="KW-1133">Transmembrane helix</keyword>
<feature type="transmembrane region" description="Helical" evidence="1">
    <location>
        <begin position="383"/>
        <end position="401"/>
    </location>
</feature>
<dbReference type="GO" id="GO:0022857">
    <property type="term" value="F:transmembrane transporter activity"/>
    <property type="evidence" value="ECO:0007669"/>
    <property type="project" value="InterPro"/>
</dbReference>
<feature type="transmembrane region" description="Helical" evidence="1">
    <location>
        <begin position="253"/>
        <end position="274"/>
    </location>
</feature>
<dbReference type="SUPFAM" id="SSF103473">
    <property type="entry name" value="MFS general substrate transporter"/>
    <property type="match status" value="2"/>
</dbReference>
<reference evidence="2" key="1">
    <citation type="journal article" date="2020" name="mSystems">
        <title>Genome- and Community-Level Interaction Insights into Carbon Utilization and Element Cycling Functions of Hydrothermarchaeota in Hydrothermal Sediment.</title>
        <authorList>
            <person name="Zhou Z."/>
            <person name="Liu Y."/>
            <person name="Xu W."/>
            <person name="Pan J."/>
            <person name="Luo Z.H."/>
            <person name="Li M."/>
        </authorList>
    </citation>
    <scope>NUCLEOTIDE SEQUENCE [LARGE SCALE GENOMIC DNA]</scope>
    <source>
        <strain evidence="2">SpSt-609</strain>
    </source>
</reference>
<evidence type="ECO:0000256" key="1">
    <source>
        <dbReference type="SAM" id="Phobius"/>
    </source>
</evidence>
<sequence length="427" mass="48651">MENLTTKGVDERTLKLSIIEGALYTLAFNATQGFVYSTLALHFNFSPVMVSVVAVLPATSQIVQFFTPLVYRLIPSKSKAIFWLALVARASFIIVPVALLMNYESSTIVAVPFVLFNVLNNIVGNLWSSAMKSLVPEERRNTYFAFRNSVATFAGLVGWLFYSSMLQLMDRKNGLMVSYLFSSVIFVLTAYLLRLHRIPETKETQFSLLAPLGTLKNLKFRKFIGFVVFWNFAIQFAGPFFSYFEVSYLRVPYSYLGFLNLLSSVITMLAYFFFGKVSNYFGEKNMIKFGIVLTFASVSMYSFMNTSNYNFLIILATIFASTGWSAINLNYFTLLLKISEEPSEIYFSMHAFVAGISSLLASYLGGFVLGYIKVLDFGRFSPYNVLFLFALLMRVAVFIYFSKLELGSCQRDMRFVEMGYRMITRRF</sequence>
<keyword evidence="1" id="KW-0812">Transmembrane</keyword>
<accession>A0A7C4W3C6</accession>
<name>A0A7C4W3C6_9BACT</name>
<protein>
    <submittedName>
        <fullName evidence="2">MFS transporter</fullName>
    </submittedName>
</protein>
<dbReference type="InterPro" id="IPR052528">
    <property type="entry name" value="Sugar_transport-like"/>
</dbReference>
<feature type="transmembrane region" description="Helical" evidence="1">
    <location>
        <begin position="81"/>
        <end position="101"/>
    </location>
</feature>
<organism evidence="2">
    <name type="scientific">Fervidobacterium thailandense</name>
    <dbReference type="NCBI Taxonomy" id="1008305"/>
    <lineage>
        <taxon>Bacteria</taxon>
        <taxon>Thermotogati</taxon>
        <taxon>Thermotogota</taxon>
        <taxon>Thermotogae</taxon>
        <taxon>Thermotogales</taxon>
        <taxon>Fervidobacteriaceae</taxon>
        <taxon>Fervidobacterium</taxon>
    </lineage>
</organism>
<feature type="transmembrane region" description="Helical" evidence="1">
    <location>
        <begin position="286"/>
        <end position="303"/>
    </location>
</feature>
<dbReference type="InterPro" id="IPR036259">
    <property type="entry name" value="MFS_trans_sf"/>
</dbReference>
<evidence type="ECO:0000313" key="2">
    <source>
        <dbReference type="EMBL" id="HGU40152.1"/>
    </source>
</evidence>
<comment type="caution">
    <text evidence="2">The sequence shown here is derived from an EMBL/GenBank/DDBJ whole genome shotgun (WGS) entry which is preliminary data.</text>
</comment>
<feature type="transmembrane region" description="Helical" evidence="1">
    <location>
        <begin position="223"/>
        <end position="241"/>
    </location>
</feature>
<dbReference type="EMBL" id="DSZY01000014">
    <property type="protein sequence ID" value="HGU40152.1"/>
    <property type="molecule type" value="Genomic_DNA"/>
</dbReference>
<feature type="transmembrane region" description="Helical" evidence="1">
    <location>
        <begin position="309"/>
        <end position="333"/>
    </location>
</feature>
<feature type="transmembrane region" description="Helical" evidence="1">
    <location>
        <begin position="49"/>
        <end position="74"/>
    </location>
</feature>
<dbReference type="Pfam" id="PF07690">
    <property type="entry name" value="MFS_1"/>
    <property type="match status" value="1"/>
</dbReference>
<dbReference type="Gene3D" id="1.20.1250.20">
    <property type="entry name" value="MFS general substrate transporter like domains"/>
    <property type="match status" value="2"/>
</dbReference>
<dbReference type="PANTHER" id="PTHR23526:SF2">
    <property type="entry name" value="MAJOR FACILITATOR SUPERFAMILY (MFS) PROFILE DOMAIN-CONTAINING PROTEIN"/>
    <property type="match status" value="1"/>
</dbReference>
<feature type="transmembrane region" description="Helical" evidence="1">
    <location>
        <begin position="345"/>
        <end position="371"/>
    </location>
</feature>
<keyword evidence="1" id="KW-0472">Membrane</keyword>
<dbReference type="PANTHER" id="PTHR23526">
    <property type="entry name" value="INTEGRAL MEMBRANE TRANSPORT PROTEIN-RELATED"/>
    <property type="match status" value="1"/>
</dbReference>
<feature type="transmembrane region" description="Helical" evidence="1">
    <location>
        <begin position="144"/>
        <end position="162"/>
    </location>
</feature>
<feature type="transmembrane region" description="Helical" evidence="1">
    <location>
        <begin position="21"/>
        <end position="43"/>
    </location>
</feature>
<feature type="transmembrane region" description="Helical" evidence="1">
    <location>
        <begin position="107"/>
        <end position="123"/>
    </location>
</feature>
<dbReference type="AlphaFoldDB" id="A0A7C4W3C6"/>
<feature type="transmembrane region" description="Helical" evidence="1">
    <location>
        <begin position="174"/>
        <end position="193"/>
    </location>
</feature>
<proteinExistence type="predicted"/>